<evidence type="ECO:0000313" key="1">
    <source>
        <dbReference type="EMBL" id="MBL0720184.1"/>
    </source>
</evidence>
<protein>
    <submittedName>
        <fullName evidence="1">Uncharacterized protein</fullName>
    </submittedName>
</protein>
<accession>A0A9X1BRQ0</accession>
<name>A0A9X1BRQ0_9BURK</name>
<dbReference type="AlphaFoldDB" id="A0A9X1BRQ0"/>
<sequence length="72" mass="7236">MSIIIFRQAAGQVAVVATGSGVSDAAVIALVVPAGVAFKRMDELPADVLTDEQLSGFADLSLSTPDGYGGTP</sequence>
<dbReference type="EMBL" id="JAERRA010000001">
    <property type="protein sequence ID" value="MBL0720184.1"/>
    <property type="molecule type" value="Genomic_DNA"/>
</dbReference>
<dbReference type="RefSeq" id="WP_201826039.1">
    <property type="nucleotide sequence ID" value="NZ_JAERRA010000001.1"/>
</dbReference>
<evidence type="ECO:0000313" key="2">
    <source>
        <dbReference type="Proteomes" id="UP000643207"/>
    </source>
</evidence>
<organism evidence="1 2">
    <name type="scientific">Aquariibacter lacus</name>
    <dbReference type="NCBI Taxonomy" id="2801332"/>
    <lineage>
        <taxon>Bacteria</taxon>
        <taxon>Pseudomonadati</taxon>
        <taxon>Pseudomonadota</taxon>
        <taxon>Betaproteobacteria</taxon>
        <taxon>Burkholderiales</taxon>
        <taxon>Sphaerotilaceae</taxon>
        <taxon>Aquariibacter</taxon>
    </lineage>
</organism>
<dbReference type="Proteomes" id="UP000643207">
    <property type="component" value="Unassembled WGS sequence"/>
</dbReference>
<reference evidence="1 2" key="1">
    <citation type="submission" date="2021-01" db="EMBL/GenBank/DDBJ databases">
        <title>Piscinibacter sp. Jin2 Genome sequencing and assembly.</title>
        <authorList>
            <person name="Kim I."/>
        </authorList>
    </citation>
    <scope>NUCLEOTIDE SEQUENCE [LARGE SCALE GENOMIC DNA]</scope>
    <source>
        <strain evidence="1 2">Jin2</strain>
    </source>
</reference>
<comment type="caution">
    <text evidence="1">The sequence shown here is derived from an EMBL/GenBank/DDBJ whole genome shotgun (WGS) entry which is preliminary data.</text>
</comment>
<proteinExistence type="predicted"/>
<keyword evidence="2" id="KW-1185">Reference proteome</keyword>
<gene>
    <name evidence="1" type="ORF">JI742_09810</name>
</gene>